<keyword evidence="4" id="KW-0472">Membrane</keyword>
<organism evidence="6 7">
    <name type="scientific">Pedobacter cryoconitis</name>
    <dbReference type="NCBI Taxonomy" id="188932"/>
    <lineage>
        <taxon>Bacteria</taxon>
        <taxon>Pseudomonadati</taxon>
        <taxon>Bacteroidota</taxon>
        <taxon>Sphingobacteriia</taxon>
        <taxon>Sphingobacteriales</taxon>
        <taxon>Sphingobacteriaceae</taxon>
        <taxon>Pedobacter</taxon>
    </lineage>
</organism>
<dbReference type="InterPro" id="IPR006694">
    <property type="entry name" value="Fatty_acid_hydroxylase"/>
</dbReference>
<dbReference type="AlphaFoldDB" id="A0A7W8ZMT8"/>
<accession>A0A7W8ZMT8</accession>
<dbReference type="PANTHER" id="PTHR31899">
    <property type="entry name" value="BETA-CAROTENE 3-HYDROXYLASE 1, CHLOROPLASTIC"/>
    <property type="match status" value="1"/>
</dbReference>
<dbReference type="Pfam" id="PF04116">
    <property type="entry name" value="FA_hydroxylase"/>
    <property type="match status" value="1"/>
</dbReference>
<evidence type="ECO:0000256" key="1">
    <source>
        <dbReference type="ARBA" id="ARBA00009324"/>
    </source>
</evidence>
<evidence type="ECO:0000256" key="2">
    <source>
        <dbReference type="ARBA" id="ARBA00022746"/>
    </source>
</evidence>
<name>A0A7W8ZMT8_9SPHI</name>
<protein>
    <submittedName>
        <fullName evidence="6">Beta-carotene 3-hydroxylase</fullName>
        <ecNumber evidence="6">1.14.15.24</ecNumber>
    </submittedName>
</protein>
<keyword evidence="3 6" id="KW-0560">Oxidoreductase</keyword>
<dbReference type="GO" id="GO:0016123">
    <property type="term" value="P:xanthophyll biosynthetic process"/>
    <property type="evidence" value="ECO:0007669"/>
    <property type="project" value="TreeGrafter"/>
</dbReference>
<sequence>MNNLIINILIVTGTFIGMEGVAWFTHKYIMHGLFWYFHKDHHHKDHDGFLEKNDFFFLIFAIPGILCLAAGSFYGDIISLCIGIGITIYGAAYFFVHDIFIHQRFKIFRNSNHWYFKAIRRAHKMHHKHINKEHGECFGMLWVPFKYFLENNKKPEI</sequence>
<dbReference type="RefSeq" id="WP_183882818.1">
    <property type="nucleotide sequence ID" value="NZ_JACHCE010000004.1"/>
</dbReference>
<dbReference type="EC" id="1.14.15.24" evidence="6"/>
<keyword evidence="2" id="KW-0125">Carotenoid biosynthesis</keyword>
<dbReference type="InterPro" id="IPR045019">
    <property type="entry name" value="BETA-OHASE-like"/>
</dbReference>
<dbReference type="Proteomes" id="UP000537204">
    <property type="component" value="Unassembled WGS sequence"/>
</dbReference>
<feature type="transmembrane region" description="Helical" evidence="4">
    <location>
        <begin position="6"/>
        <end position="25"/>
    </location>
</feature>
<feature type="transmembrane region" description="Helical" evidence="4">
    <location>
        <begin position="77"/>
        <end position="96"/>
    </location>
</feature>
<dbReference type="PANTHER" id="PTHR31899:SF9">
    <property type="entry name" value="BETA-CAROTENE 3-HYDROXYLASE 1, CHLOROPLASTIC"/>
    <property type="match status" value="1"/>
</dbReference>
<evidence type="ECO:0000313" key="7">
    <source>
        <dbReference type="Proteomes" id="UP000537204"/>
    </source>
</evidence>
<keyword evidence="4" id="KW-1133">Transmembrane helix</keyword>
<keyword evidence="4" id="KW-0812">Transmembrane</keyword>
<dbReference type="GO" id="GO:0005506">
    <property type="term" value="F:iron ion binding"/>
    <property type="evidence" value="ECO:0007669"/>
    <property type="project" value="InterPro"/>
</dbReference>
<reference evidence="6 7" key="1">
    <citation type="submission" date="2020-08" db="EMBL/GenBank/DDBJ databases">
        <title>Genomic Encyclopedia of Type Strains, Phase IV (KMG-V): Genome sequencing to study the core and pangenomes of soil and plant-associated prokaryotes.</title>
        <authorList>
            <person name="Whitman W."/>
        </authorList>
    </citation>
    <scope>NUCLEOTIDE SEQUENCE [LARGE SCALE GENOMIC DNA]</scope>
    <source>
        <strain evidence="6 7">S3M1</strain>
    </source>
</reference>
<evidence type="ECO:0000313" key="6">
    <source>
        <dbReference type="EMBL" id="MBB5636916.1"/>
    </source>
</evidence>
<dbReference type="EMBL" id="JACHCE010000004">
    <property type="protein sequence ID" value="MBB5636916.1"/>
    <property type="molecule type" value="Genomic_DNA"/>
</dbReference>
<evidence type="ECO:0000256" key="4">
    <source>
        <dbReference type="SAM" id="Phobius"/>
    </source>
</evidence>
<dbReference type="GO" id="GO:0010291">
    <property type="term" value="F:beta-carotene 3-hydroxylase activity"/>
    <property type="evidence" value="ECO:0007669"/>
    <property type="project" value="UniProtKB-EC"/>
</dbReference>
<feature type="transmembrane region" description="Helical" evidence="4">
    <location>
        <begin position="55"/>
        <end position="71"/>
    </location>
</feature>
<evidence type="ECO:0000256" key="3">
    <source>
        <dbReference type="ARBA" id="ARBA00023002"/>
    </source>
</evidence>
<feature type="domain" description="Fatty acid hydroxylase" evidence="5">
    <location>
        <begin position="14"/>
        <end position="140"/>
    </location>
</feature>
<dbReference type="GO" id="GO:0016119">
    <property type="term" value="P:carotene metabolic process"/>
    <property type="evidence" value="ECO:0007669"/>
    <property type="project" value="TreeGrafter"/>
</dbReference>
<comment type="similarity">
    <text evidence="1">Belongs to the sterol desaturase family.</text>
</comment>
<comment type="caution">
    <text evidence="6">The sequence shown here is derived from an EMBL/GenBank/DDBJ whole genome shotgun (WGS) entry which is preliminary data.</text>
</comment>
<evidence type="ECO:0000259" key="5">
    <source>
        <dbReference type="Pfam" id="PF04116"/>
    </source>
</evidence>
<gene>
    <name evidence="6" type="ORF">HDE68_002829</name>
</gene>
<proteinExistence type="inferred from homology"/>